<dbReference type="SFLD" id="SFLDG01129">
    <property type="entry name" value="C1.5:_HAD__Beta-PGM__Phosphata"/>
    <property type="match status" value="1"/>
</dbReference>
<dbReference type="PANTHER" id="PTHR43316">
    <property type="entry name" value="HYDROLASE, HALOACID DELAHOGENASE-RELATED"/>
    <property type="match status" value="1"/>
</dbReference>
<dbReference type="InterPro" id="IPR006439">
    <property type="entry name" value="HAD-SF_hydro_IA"/>
</dbReference>
<name>A0A318LLQ5_9PSEU</name>
<organism evidence="2 3">
    <name type="scientific">Prauserella flavalba</name>
    <dbReference type="NCBI Taxonomy" id="1477506"/>
    <lineage>
        <taxon>Bacteria</taxon>
        <taxon>Bacillati</taxon>
        <taxon>Actinomycetota</taxon>
        <taxon>Actinomycetes</taxon>
        <taxon>Pseudonocardiales</taxon>
        <taxon>Pseudonocardiaceae</taxon>
        <taxon>Prauserella</taxon>
    </lineage>
</organism>
<evidence type="ECO:0000313" key="2">
    <source>
        <dbReference type="EMBL" id="PXY25571.1"/>
    </source>
</evidence>
<dbReference type="InterPro" id="IPR023214">
    <property type="entry name" value="HAD_sf"/>
</dbReference>
<dbReference type="InterPro" id="IPR036412">
    <property type="entry name" value="HAD-like_sf"/>
</dbReference>
<dbReference type="GO" id="GO:0016787">
    <property type="term" value="F:hydrolase activity"/>
    <property type="evidence" value="ECO:0007669"/>
    <property type="project" value="UniProtKB-KW"/>
</dbReference>
<dbReference type="NCBIfam" id="TIGR01549">
    <property type="entry name" value="HAD-SF-IA-v1"/>
    <property type="match status" value="1"/>
</dbReference>
<dbReference type="EMBL" id="MASU01000012">
    <property type="protein sequence ID" value="PXY25571.1"/>
    <property type="molecule type" value="Genomic_DNA"/>
</dbReference>
<dbReference type="SFLD" id="SFLDS00003">
    <property type="entry name" value="Haloacid_Dehalogenase"/>
    <property type="match status" value="1"/>
</dbReference>
<dbReference type="Pfam" id="PF00702">
    <property type="entry name" value="Hydrolase"/>
    <property type="match status" value="1"/>
</dbReference>
<reference evidence="2 3" key="1">
    <citation type="submission" date="2016-07" db="EMBL/GenBank/DDBJ databases">
        <title>Draft genome sequence of Prauserella sp. YIM 121212, isolated from alkaline soil.</title>
        <authorList>
            <person name="Ruckert C."/>
            <person name="Albersmeier A."/>
            <person name="Jiang C.-L."/>
            <person name="Jiang Y."/>
            <person name="Kalinowski J."/>
            <person name="Schneider O."/>
            <person name="Winkler A."/>
            <person name="Zotchev S.B."/>
        </authorList>
    </citation>
    <scope>NUCLEOTIDE SEQUENCE [LARGE SCALE GENOMIC DNA]</scope>
    <source>
        <strain evidence="2 3">YIM 121212</strain>
    </source>
</reference>
<comment type="caution">
    <text evidence="2">The sequence shown here is derived from an EMBL/GenBank/DDBJ whole genome shotgun (WGS) entry which is preliminary data.</text>
</comment>
<keyword evidence="3" id="KW-1185">Reference proteome</keyword>
<sequence length="214" mass="23729">MVTAVVFDVGETLLDDSREWGAWADWIGVSRHTFSTVLGAVTAAGRDNAETFQYFKPGFDLARERRLREEAGQGEHIEDSDLYSDVRPGLVALRERGLWVGVAGNQTARAAELLRALELPVDRIATSGEWGVAKPSPEFFARVAEMVPDEPGETVYVGDHRDNDVVAAKAAGFRTALIRRGPWGYLWADDPLVRRDADWVIDSLHDLPDLLSPR</sequence>
<dbReference type="Proteomes" id="UP000247892">
    <property type="component" value="Unassembled WGS sequence"/>
</dbReference>
<protein>
    <submittedName>
        <fullName evidence="2">Hydrolase</fullName>
    </submittedName>
</protein>
<accession>A0A318LLQ5</accession>
<gene>
    <name evidence="2" type="ORF">BA062_25805</name>
</gene>
<dbReference type="InterPro" id="IPR051540">
    <property type="entry name" value="S-2-haloacid_dehalogenase"/>
</dbReference>
<evidence type="ECO:0000313" key="3">
    <source>
        <dbReference type="Proteomes" id="UP000247892"/>
    </source>
</evidence>
<dbReference type="Gene3D" id="3.40.50.1000">
    <property type="entry name" value="HAD superfamily/HAD-like"/>
    <property type="match status" value="1"/>
</dbReference>
<proteinExistence type="predicted"/>
<dbReference type="OrthoDB" id="9810501at2"/>
<dbReference type="RefSeq" id="WP_110341264.1">
    <property type="nucleotide sequence ID" value="NZ_MASU01000012.1"/>
</dbReference>
<keyword evidence="1 2" id="KW-0378">Hydrolase</keyword>
<dbReference type="AlphaFoldDB" id="A0A318LLQ5"/>
<dbReference type="SUPFAM" id="SSF56784">
    <property type="entry name" value="HAD-like"/>
    <property type="match status" value="1"/>
</dbReference>
<evidence type="ECO:0000256" key="1">
    <source>
        <dbReference type="ARBA" id="ARBA00022801"/>
    </source>
</evidence>